<dbReference type="SUPFAM" id="SSF46626">
    <property type="entry name" value="Cytochrome c"/>
    <property type="match status" value="1"/>
</dbReference>
<protein>
    <submittedName>
        <fullName evidence="8">Cytochrome c551</fullName>
    </submittedName>
</protein>
<evidence type="ECO:0000256" key="1">
    <source>
        <dbReference type="ARBA" id="ARBA00022448"/>
    </source>
</evidence>
<dbReference type="EMBL" id="LT906468">
    <property type="protein sequence ID" value="SNV60677.1"/>
    <property type="molecule type" value="Genomic_DNA"/>
</dbReference>
<keyword evidence="5 6" id="KW-0408">Iron</keyword>
<reference evidence="8 9" key="1">
    <citation type="submission" date="2017-06" db="EMBL/GenBank/DDBJ databases">
        <authorList>
            <consortium name="Pathogen Informatics"/>
        </authorList>
    </citation>
    <scope>NUCLEOTIDE SEQUENCE [LARGE SCALE GENOMIC DNA]</scope>
    <source>
        <strain evidence="8 9">NCTC12149</strain>
    </source>
</reference>
<evidence type="ECO:0000256" key="5">
    <source>
        <dbReference type="ARBA" id="ARBA00023004"/>
    </source>
</evidence>
<dbReference type="GO" id="GO:0009055">
    <property type="term" value="F:electron transfer activity"/>
    <property type="evidence" value="ECO:0007669"/>
    <property type="project" value="InterPro"/>
</dbReference>
<evidence type="ECO:0000256" key="2">
    <source>
        <dbReference type="ARBA" id="ARBA00022617"/>
    </source>
</evidence>
<evidence type="ECO:0000313" key="8">
    <source>
        <dbReference type="EMBL" id="SNV60677.1"/>
    </source>
</evidence>
<keyword evidence="1" id="KW-0813">Transport</keyword>
<dbReference type="InterPro" id="IPR009056">
    <property type="entry name" value="Cyt_c-like_dom"/>
</dbReference>
<evidence type="ECO:0000259" key="7">
    <source>
        <dbReference type="PROSITE" id="PS51007"/>
    </source>
</evidence>
<dbReference type="AlphaFoldDB" id="A0AAJ4XF71"/>
<evidence type="ECO:0000256" key="3">
    <source>
        <dbReference type="ARBA" id="ARBA00022723"/>
    </source>
</evidence>
<comment type="PTM">
    <text evidence="6">Binds 1 heme c group covalently per subunit.</text>
</comment>
<dbReference type="Proteomes" id="UP000215355">
    <property type="component" value="Chromosome 1"/>
</dbReference>
<accession>A0AAJ4XF71</accession>
<evidence type="ECO:0000313" key="9">
    <source>
        <dbReference type="Proteomes" id="UP000215355"/>
    </source>
</evidence>
<keyword evidence="2 6" id="KW-0349">Heme</keyword>
<dbReference type="RefSeq" id="WP_197700955.1">
    <property type="nucleotide sequence ID" value="NZ_FNGK01000004.1"/>
</dbReference>
<evidence type="ECO:0000256" key="6">
    <source>
        <dbReference type="PIRSR" id="PIRSR602324-1"/>
    </source>
</evidence>
<keyword evidence="3 6" id="KW-0479">Metal-binding</keyword>
<dbReference type="KEGG" id="smiz:4412673_03636"/>
<feature type="binding site" description="covalent" evidence="6">
    <location>
        <position position="120"/>
    </location>
    <ligand>
        <name>heme c</name>
        <dbReference type="ChEBI" id="CHEBI:61717"/>
    </ligand>
</feature>
<name>A0AAJ4XF71_9SPHI</name>
<feature type="domain" description="Cytochrome c" evidence="7">
    <location>
        <begin position="57"/>
        <end position="142"/>
    </location>
</feature>
<organism evidence="8 9">
    <name type="scientific">Sphingobacterium mizutaii</name>
    <dbReference type="NCBI Taxonomy" id="1010"/>
    <lineage>
        <taxon>Bacteria</taxon>
        <taxon>Pseudomonadati</taxon>
        <taxon>Bacteroidota</taxon>
        <taxon>Sphingobacteriia</taxon>
        <taxon>Sphingobacteriales</taxon>
        <taxon>Sphingobacteriaceae</taxon>
        <taxon>Sphingobacterium</taxon>
    </lineage>
</organism>
<dbReference type="InterPro" id="IPR036909">
    <property type="entry name" value="Cyt_c-like_dom_sf"/>
</dbReference>
<dbReference type="Gene3D" id="1.10.760.10">
    <property type="entry name" value="Cytochrome c-like domain"/>
    <property type="match status" value="1"/>
</dbReference>
<gene>
    <name evidence="8" type="ORF">SAMEA4412673_03636</name>
</gene>
<dbReference type="GO" id="GO:0020037">
    <property type="term" value="F:heme binding"/>
    <property type="evidence" value="ECO:0007669"/>
    <property type="project" value="InterPro"/>
</dbReference>
<proteinExistence type="predicted"/>
<dbReference type="Pfam" id="PF00034">
    <property type="entry name" value="Cytochrom_C"/>
    <property type="match status" value="1"/>
</dbReference>
<dbReference type="GO" id="GO:0005506">
    <property type="term" value="F:iron ion binding"/>
    <property type="evidence" value="ECO:0007669"/>
    <property type="project" value="InterPro"/>
</dbReference>
<feature type="binding site" description="covalent" evidence="6">
    <location>
        <position position="71"/>
    </location>
    <ligand>
        <name>heme c</name>
        <dbReference type="ChEBI" id="CHEBI:61717"/>
    </ligand>
</feature>
<feature type="binding site" description="covalent" evidence="6">
    <location>
        <position position="75"/>
    </location>
    <ligand>
        <name>heme c</name>
        <dbReference type="ChEBI" id="CHEBI:61717"/>
    </ligand>
</feature>
<dbReference type="PRINTS" id="PR00606">
    <property type="entry name" value="CYTCHROMECID"/>
</dbReference>
<evidence type="ECO:0000256" key="4">
    <source>
        <dbReference type="ARBA" id="ARBA00022982"/>
    </source>
</evidence>
<dbReference type="InterPro" id="IPR002324">
    <property type="entry name" value="Cyt_c_ID"/>
</dbReference>
<keyword evidence="4" id="KW-0249">Electron transport</keyword>
<dbReference type="PROSITE" id="PS51007">
    <property type="entry name" value="CYTC"/>
    <property type="match status" value="1"/>
</dbReference>
<sequence length="146" mass="16543">MKNSIRNILYVTALSILCWSCQERVEKKTEVLQAKSQKTRDEYIRAIAGEDEKLDSAAWQKGEVLLSYSDCYTCHKENKKVLGPSFQDIDLRYPRQQVFIKILAQRIIHGGSGAWGHVAMKAHPKLSAEDAEAMVTYILSSPSKLQ</sequence>